<keyword evidence="1" id="KW-0472">Membrane</keyword>
<evidence type="ECO:0000313" key="3">
    <source>
        <dbReference type="Proteomes" id="UP001589750"/>
    </source>
</evidence>
<gene>
    <name evidence="2" type="ORF">ACFFRI_11985</name>
</gene>
<organism evidence="2 3">
    <name type="scientific">Nocardioides plantarum</name>
    <dbReference type="NCBI Taxonomy" id="29299"/>
    <lineage>
        <taxon>Bacteria</taxon>
        <taxon>Bacillati</taxon>
        <taxon>Actinomycetota</taxon>
        <taxon>Actinomycetes</taxon>
        <taxon>Propionibacteriales</taxon>
        <taxon>Nocardioidaceae</taxon>
        <taxon>Nocardioides</taxon>
    </lineage>
</organism>
<dbReference type="NCBIfam" id="NF046117">
    <property type="entry name" value="SCO4848_fam"/>
    <property type="match status" value="1"/>
</dbReference>
<comment type="caution">
    <text evidence="2">The sequence shown here is derived from an EMBL/GenBank/DDBJ whole genome shotgun (WGS) entry which is preliminary data.</text>
</comment>
<accession>A0ABV5KDQ6</accession>
<name>A0ABV5KDQ6_9ACTN</name>
<keyword evidence="3" id="KW-1185">Reference proteome</keyword>
<dbReference type="InterPro" id="IPR058061">
    <property type="entry name" value="SCO4848-like"/>
</dbReference>
<protein>
    <submittedName>
        <fullName evidence="2">SCO4848 family membrane protein</fullName>
    </submittedName>
</protein>
<proteinExistence type="predicted"/>
<feature type="transmembrane region" description="Helical" evidence="1">
    <location>
        <begin position="42"/>
        <end position="64"/>
    </location>
</feature>
<dbReference type="RefSeq" id="WP_140007647.1">
    <property type="nucleotide sequence ID" value="NZ_JBHMDG010000012.1"/>
</dbReference>
<evidence type="ECO:0000313" key="2">
    <source>
        <dbReference type="EMBL" id="MFB9313764.1"/>
    </source>
</evidence>
<keyword evidence="1" id="KW-1133">Transmembrane helix</keyword>
<keyword evidence="1" id="KW-0812">Transmembrane</keyword>
<reference evidence="2 3" key="1">
    <citation type="submission" date="2024-09" db="EMBL/GenBank/DDBJ databases">
        <authorList>
            <person name="Sun Q."/>
            <person name="Mori K."/>
        </authorList>
    </citation>
    <scope>NUCLEOTIDE SEQUENCE [LARGE SCALE GENOMIC DNA]</scope>
    <source>
        <strain evidence="2 3">JCM 9626</strain>
    </source>
</reference>
<dbReference type="Proteomes" id="UP001589750">
    <property type="component" value="Unassembled WGS sequence"/>
</dbReference>
<dbReference type="EMBL" id="JBHMDG010000012">
    <property type="protein sequence ID" value="MFB9313764.1"/>
    <property type="molecule type" value="Genomic_DNA"/>
</dbReference>
<dbReference type="Pfam" id="PF26606">
    <property type="entry name" value="SCO4848"/>
    <property type="match status" value="1"/>
</dbReference>
<evidence type="ECO:0000256" key="1">
    <source>
        <dbReference type="SAM" id="Phobius"/>
    </source>
</evidence>
<sequence length="86" mass="9397">MRFERKHAVLLLGVAVWNVVTFSTFAKNLYAAYDSGEDRPTGYWVAHTVLIVVNFAIAGVLGSLGWKALRASRAAAAAEERTSVTR</sequence>